<dbReference type="AlphaFoldDB" id="A0A9P6J0Q4"/>
<reference evidence="1" key="1">
    <citation type="journal article" date="2020" name="Fungal Divers.">
        <title>Resolving the Mortierellaceae phylogeny through synthesis of multi-gene phylogenetics and phylogenomics.</title>
        <authorList>
            <person name="Vandepol N."/>
            <person name="Liber J."/>
            <person name="Desiro A."/>
            <person name="Na H."/>
            <person name="Kennedy M."/>
            <person name="Barry K."/>
            <person name="Grigoriev I.V."/>
            <person name="Miller A.N."/>
            <person name="O'Donnell K."/>
            <person name="Stajich J.E."/>
            <person name="Bonito G."/>
        </authorList>
    </citation>
    <scope>NUCLEOTIDE SEQUENCE</scope>
    <source>
        <strain evidence="1">MES-2147</strain>
    </source>
</reference>
<name>A0A9P6J0Q4_9FUNG</name>
<accession>A0A9P6J0Q4</accession>
<sequence>MRSLLEQAFDRSKRRHAEIERRIKCSEVKGENGHGHDHEEPFSWEKFRQLYYRSDLFKWHRDVYLGDDGILDLEEMKRTWVENEERRKKKFIKAVKKCISEDGSENIKKAKWKKG</sequence>
<keyword evidence="2" id="KW-1185">Reference proteome</keyword>
<protein>
    <submittedName>
        <fullName evidence="1">Uncharacterized protein</fullName>
    </submittedName>
</protein>
<comment type="caution">
    <text evidence="1">The sequence shown here is derived from an EMBL/GenBank/DDBJ whole genome shotgun (WGS) entry which is preliminary data.</text>
</comment>
<proteinExistence type="predicted"/>
<evidence type="ECO:0000313" key="2">
    <source>
        <dbReference type="Proteomes" id="UP000749646"/>
    </source>
</evidence>
<gene>
    <name evidence="1" type="ORF">BGZ65_002354</name>
</gene>
<dbReference type="EMBL" id="JAAAHW010006649">
    <property type="protein sequence ID" value="KAF9956918.1"/>
    <property type="molecule type" value="Genomic_DNA"/>
</dbReference>
<dbReference type="OrthoDB" id="2432508at2759"/>
<dbReference type="Proteomes" id="UP000749646">
    <property type="component" value="Unassembled WGS sequence"/>
</dbReference>
<evidence type="ECO:0000313" key="1">
    <source>
        <dbReference type="EMBL" id="KAF9956918.1"/>
    </source>
</evidence>
<organism evidence="1 2">
    <name type="scientific">Modicella reniformis</name>
    <dbReference type="NCBI Taxonomy" id="1440133"/>
    <lineage>
        <taxon>Eukaryota</taxon>
        <taxon>Fungi</taxon>
        <taxon>Fungi incertae sedis</taxon>
        <taxon>Mucoromycota</taxon>
        <taxon>Mortierellomycotina</taxon>
        <taxon>Mortierellomycetes</taxon>
        <taxon>Mortierellales</taxon>
        <taxon>Mortierellaceae</taxon>
        <taxon>Modicella</taxon>
    </lineage>
</organism>